<evidence type="ECO:0000313" key="3">
    <source>
        <dbReference type="EMBL" id="MBC8593780.1"/>
    </source>
</evidence>
<dbReference type="AlphaFoldDB" id="A0A926F4B8"/>
<dbReference type="RefSeq" id="WP_262434886.1">
    <property type="nucleotide sequence ID" value="NZ_JACRTF010000001.1"/>
</dbReference>
<name>A0A926F4B8_9BACT</name>
<accession>A0A926F4B8</accession>
<feature type="coiled-coil region" evidence="1">
    <location>
        <begin position="95"/>
        <end position="209"/>
    </location>
</feature>
<evidence type="ECO:0000256" key="1">
    <source>
        <dbReference type="SAM" id="Coils"/>
    </source>
</evidence>
<feature type="signal peptide" evidence="2">
    <location>
        <begin position="1"/>
        <end position="23"/>
    </location>
</feature>
<keyword evidence="2" id="KW-0732">Signal</keyword>
<feature type="chain" id="PRO_5037587222" evidence="2">
    <location>
        <begin position="24"/>
        <end position="400"/>
    </location>
</feature>
<dbReference type="Proteomes" id="UP000651085">
    <property type="component" value="Unassembled WGS sequence"/>
</dbReference>
<gene>
    <name evidence="3" type="ORF">H8744_11075</name>
</gene>
<evidence type="ECO:0000313" key="4">
    <source>
        <dbReference type="Proteomes" id="UP000651085"/>
    </source>
</evidence>
<dbReference type="EMBL" id="JACRTF010000001">
    <property type="protein sequence ID" value="MBC8593780.1"/>
    <property type="molecule type" value="Genomic_DNA"/>
</dbReference>
<comment type="caution">
    <text evidence="3">The sequence shown here is derived from an EMBL/GenBank/DDBJ whole genome shotgun (WGS) entry which is preliminary data.</text>
</comment>
<keyword evidence="4" id="KW-1185">Reference proteome</keyword>
<evidence type="ECO:0000256" key="2">
    <source>
        <dbReference type="SAM" id="SignalP"/>
    </source>
</evidence>
<keyword evidence="1" id="KW-0175">Coiled coil</keyword>
<proteinExistence type="predicted"/>
<reference evidence="3" key="1">
    <citation type="submission" date="2020-08" db="EMBL/GenBank/DDBJ databases">
        <title>Genome public.</title>
        <authorList>
            <person name="Liu C."/>
            <person name="Sun Q."/>
        </authorList>
    </citation>
    <scope>NUCLEOTIDE SEQUENCE</scope>
    <source>
        <strain evidence="3">N12</strain>
    </source>
</reference>
<sequence length="400" mass="45835">MMNKFHFVGIVLILCMNTFSVYAQNAQESQYVCVKQEVVDKVISNLLAKQGDVDPVQKGWGENLLRTAFLNYFTNKASKAIVYDQSAWNELKDELSALNDSIKKRDANIKALQKQLSRENFENQMVQAKQAWEQERNQLVDKYSSVVKIKDATISDLGTRVKTLEQDSIKHEQEINGLKKSVDIAKNVTEQYNQKLQALDDLYKEYKNSQTLEYVKADLAQQTISEYSDYLKIIGIPMPTEQKTQIEFLKSVSNVGVLYQSAINIMNTKYDENAVKKWILSFKSISSNYLPKLNDGQRTVMARIENAMSSLGAANNHFRKSILVYLQEQGQIPDKDTAKEVKDMVQLKVRNYSEGKHIDTKKYNPYHTNLNRILSGILEGIKVMNETDYGTYISKIENTL</sequence>
<organism evidence="3 4">
    <name type="scientific">Jilunia laotingensis</name>
    <dbReference type="NCBI Taxonomy" id="2763675"/>
    <lineage>
        <taxon>Bacteria</taxon>
        <taxon>Pseudomonadati</taxon>
        <taxon>Bacteroidota</taxon>
        <taxon>Bacteroidia</taxon>
        <taxon>Bacteroidales</taxon>
        <taxon>Bacteroidaceae</taxon>
        <taxon>Jilunia</taxon>
    </lineage>
</organism>
<protein>
    <submittedName>
        <fullName evidence="3">Uncharacterized protein</fullName>
    </submittedName>
</protein>